<feature type="domain" description="Peptide methionine sulphoxide reductase MsrA" evidence="6">
    <location>
        <begin position="36"/>
        <end position="188"/>
    </location>
</feature>
<dbReference type="NCBIfam" id="TIGR00401">
    <property type="entry name" value="msrA"/>
    <property type="match status" value="1"/>
</dbReference>
<dbReference type="EMBL" id="BAABJX010000010">
    <property type="protein sequence ID" value="GAA4823795.1"/>
    <property type="molecule type" value="Genomic_DNA"/>
</dbReference>
<dbReference type="PANTHER" id="PTHR43774">
    <property type="entry name" value="PEPTIDE METHIONINE SULFOXIDE REDUCTASE"/>
    <property type="match status" value="1"/>
</dbReference>
<dbReference type="RefSeq" id="WP_345368975.1">
    <property type="nucleotide sequence ID" value="NZ_BAABJX010000010.1"/>
</dbReference>
<feature type="signal peptide" evidence="5">
    <location>
        <begin position="1"/>
        <end position="23"/>
    </location>
</feature>
<comment type="catalytic activity">
    <reaction evidence="3 4">
        <text>[thioredoxin]-disulfide + L-methionine + H2O = L-methionine (S)-S-oxide + [thioredoxin]-dithiol</text>
        <dbReference type="Rhea" id="RHEA:19993"/>
        <dbReference type="Rhea" id="RHEA-COMP:10698"/>
        <dbReference type="Rhea" id="RHEA-COMP:10700"/>
        <dbReference type="ChEBI" id="CHEBI:15377"/>
        <dbReference type="ChEBI" id="CHEBI:29950"/>
        <dbReference type="ChEBI" id="CHEBI:50058"/>
        <dbReference type="ChEBI" id="CHEBI:57844"/>
        <dbReference type="ChEBI" id="CHEBI:58772"/>
        <dbReference type="EC" id="1.8.4.11"/>
    </reaction>
</comment>
<feature type="active site" evidence="4">
    <location>
        <position position="43"/>
    </location>
</feature>
<dbReference type="Proteomes" id="UP001500298">
    <property type="component" value="Unassembled WGS sequence"/>
</dbReference>
<evidence type="ECO:0000313" key="7">
    <source>
        <dbReference type="EMBL" id="GAA4823795.1"/>
    </source>
</evidence>
<gene>
    <name evidence="4 7" type="primary">msrA</name>
    <name evidence="7" type="ORF">GCM10023331_05330</name>
</gene>
<evidence type="ECO:0000256" key="1">
    <source>
        <dbReference type="ARBA" id="ARBA00023002"/>
    </source>
</evidence>
<comment type="caution">
    <text evidence="7">The sequence shown here is derived from an EMBL/GenBank/DDBJ whole genome shotgun (WGS) entry which is preliminary data.</text>
</comment>
<evidence type="ECO:0000256" key="2">
    <source>
        <dbReference type="ARBA" id="ARBA00047806"/>
    </source>
</evidence>
<protein>
    <recommendedName>
        <fullName evidence="4">Peptide methionine sulfoxide reductase MsrA</fullName>
        <shortName evidence="4">Protein-methionine-S-oxide reductase</shortName>
        <ecNumber evidence="4">1.8.4.11</ecNumber>
    </recommendedName>
    <alternativeName>
        <fullName evidence="4">Peptide-methionine (S)-S-oxide reductase</fullName>
        <shortName evidence="4">Peptide Met(O) reductase</shortName>
    </alternativeName>
</protein>
<dbReference type="HAMAP" id="MF_01401">
    <property type="entry name" value="MsrA"/>
    <property type="match status" value="1"/>
</dbReference>
<dbReference type="InterPro" id="IPR036509">
    <property type="entry name" value="Met_Sox_Rdtase_MsrA_sf"/>
</dbReference>
<dbReference type="Gene3D" id="3.30.1060.10">
    <property type="entry name" value="Peptide methionine sulphoxide reductase MsrA"/>
    <property type="match status" value="1"/>
</dbReference>
<accession>A0ABP9D1B3</accession>
<evidence type="ECO:0000256" key="3">
    <source>
        <dbReference type="ARBA" id="ARBA00048782"/>
    </source>
</evidence>
<evidence type="ECO:0000313" key="8">
    <source>
        <dbReference type="Proteomes" id="UP001500298"/>
    </source>
</evidence>
<dbReference type="Pfam" id="PF01625">
    <property type="entry name" value="PMSR"/>
    <property type="match status" value="1"/>
</dbReference>
<dbReference type="EC" id="1.8.4.11" evidence="4"/>
<keyword evidence="1 4" id="KW-0560">Oxidoreductase</keyword>
<dbReference type="PANTHER" id="PTHR43774:SF1">
    <property type="entry name" value="PEPTIDE METHIONINE SULFOXIDE REDUCTASE MSRA 2"/>
    <property type="match status" value="1"/>
</dbReference>
<evidence type="ECO:0000256" key="4">
    <source>
        <dbReference type="HAMAP-Rule" id="MF_01401"/>
    </source>
</evidence>
<evidence type="ECO:0000256" key="5">
    <source>
        <dbReference type="SAM" id="SignalP"/>
    </source>
</evidence>
<proteinExistence type="inferred from homology"/>
<sequence length="210" mass="23909">MKKGILFILSLFTFSLLSSSGYAQKSKKMENNQYEQITLGAGCFWCVEAVFQRVNGVVKVESGYANGQVPNPSYRDVCTGMTGYAEVAQLTYDPKVVTFKEILEVFWHTHNPTTLNQQGADKGTQYRSGIYYHNEEQKAIAEASLKKTDASGLWDKPIVTEIRPLSNYYVAEDYHQNYYNTNKNQPYCSIVIVPKLKKLESEFPNLLKEK</sequence>
<name>A0ABP9D1B3_9BACT</name>
<comment type="similarity">
    <text evidence="4">Belongs to the MsrA Met sulfoxide reductase family.</text>
</comment>
<organism evidence="7 8">
    <name type="scientific">Algivirga pacifica</name>
    <dbReference type="NCBI Taxonomy" id="1162670"/>
    <lineage>
        <taxon>Bacteria</taxon>
        <taxon>Pseudomonadati</taxon>
        <taxon>Bacteroidota</taxon>
        <taxon>Cytophagia</taxon>
        <taxon>Cytophagales</taxon>
        <taxon>Flammeovirgaceae</taxon>
        <taxon>Algivirga</taxon>
    </lineage>
</organism>
<evidence type="ECO:0000259" key="6">
    <source>
        <dbReference type="Pfam" id="PF01625"/>
    </source>
</evidence>
<keyword evidence="5" id="KW-0732">Signal</keyword>
<reference evidence="8" key="1">
    <citation type="journal article" date="2019" name="Int. J. Syst. Evol. Microbiol.">
        <title>The Global Catalogue of Microorganisms (GCM) 10K type strain sequencing project: providing services to taxonomists for standard genome sequencing and annotation.</title>
        <authorList>
            <consortium name="The Broad Institute Genomics Platform"/>
            <consortium name="The Broad Institute Genome Sequencing Center for Infectious Disease"/>
            <person name="Wu L."/>
            <person name="Ma J."/>
        </authorList>
    </citation>
    <scope>NUCLEOTIDE SEQUENCE [LARGE SCALE GENOMIC DNA]</scope>
    <source>
        <strain evidence="8">JCM 18326</strain>
    </source>
</reference>
<comment type="function">
    <text evidence="4">Has an important function as a repair enzyme for proteins that have been inactivated by oxidation. Catalyzes the reversible oxidation-reduction of methionine sulfoxide in proteins to methionine.</text>
</comment>
<keyword evidence="8" id="KW-1185">Reference proteome</keyword>
<dbReference type="SUPFAM" id="SSF55068">
    <property type="entry name" value="Peptide methionine sulfoxide reductase"/>
    <property type="match status" value="1"/>
</dbReference>
<feature type="chain" id="PRO_5045238496" description="Peptide methionine sulfoxide reductase MsrA" evidence="5">
    <location>
        <begin position="24"/>
        <end position="210"/>
    </location>
</feature>
<comment type="catalytic activity">
    <reaction evidence="2 4">
        <text>L-methionyl-[protein] + [thioredoxin]-disulfide + H2O = L-methionyl-(S)-S-oxide-[protein] + [thioredoxin]-dithiol</text>
        <dbReference type="Rhea" id="RHEA:14217"/>
        <dbReference type="Rhea" id="RHEA-COMP:10698"/>
        <dbReference type="Rhea" id="RHEA-COMP:10700"/>
        <dbReference type="Rhea" id="RHEA-COMP:12313"/>
        <dbReference type="Rhea" id="RHEA-COMP:12315"/>
        <dbReference type="ChEBI" id="CHEBI:15377"/>
        <dbReference type="ChEBI" id="CHEBI:16044"/>
        <dbReference type="ChEBI" id="CHEBI:29950"/>
        <dbReference type="ChEBI" id="CHEBI:44120"/>
        <dbReference type="ChEBI" id="CHEBI:50058"/>
        <dbReference type="EC" id="1.8.4.11"/>
    </reaction>
</comment>
<dbReference type="InterPro" id="IPR002569">
    <property type="entry name" value="Met_Sox_Rdtase_MsrA_dom"/>
</dbReference>